<proteinExistence type="predicted"/>
<organism evidence="12 13">
    <name type="scientific">Chauna torquata</name>
    <name type="common">Southern screamer</name>
    <dbReference type="NCBI Taxonomy" id="30388"/>
    <lineage>
        <taxon>Eukaryota</taxon>
        <taxon>Metazoa</taxon>
        <taxon>Chordata</taxon>
        <taxon>Craniata</taxon>
        <taxon>Vertebrata</taxon>
        <taxon>Euteleostomi</taxon>
        <taxon>Archelosauria</taxon>
        <taxon>Archosauria</taxon>
        <taxon>Dinosauria</taxon>
        <taxon>Saurischia</taxon>
        <taxon>Theropoda</taxon>
        <taxon>Coelurosauria</taxon>
        <taxon>Aves</taxon>
        <taxon>Neognathae</taxon>
        <taxon>Galloanserae</taxon>
        <taxon>Anseriformes</taxon>
        <taxon>Anhimidae</taxon>
        <taxon>Chauna</taxon>
    </lineage>
</organism>
<dbReference type="InterPro" id="IPR042469">
    <property type="entry name" value="HECTD3"/>
</dbReference>
<evidence type="ECO:0000313" key="13">
    <source>
        <dbReference type="Proteomes" id="UP000537522"/>
    </source>
</evidence>
<sequence length="430" mass="49555">MYSSWRLLNLSPNNQNSTSHYNAGTWGIVQGQLRPLLAPRVYTLPMGKNYGPQITVKRISTRGRKCKPIFVQIARQVVKLNASDLRLPSRAWKVKLCFFFLLLIFKELETGVVDLLIPSPNATAEVGYNRDRFLFNPSACLDEHLMQFKFLGILMGVAIRTKKPLDLHLAPMVWKQLCCIPLILEDLEEVDLLYVQTLNSILHIEDSGITEENFHEMIPLDSFVGQSADGKMVPIIPGGNSIPLTFSNRKEYVERAIEYRLHEMDRQVAAVREGMSWIVPVPLLSLLTAKQLEQMVCGMPEISVEVLKKVVRYREVDEQHQLVQWFWHTLEEFSNEERVLFMRFVSGRSRLPANTADISQRFQIMKVDRPYDSLPTSQTCFFQLRLPPYSSQLIMAERLRYAINNCRSIDMDNYMLSRNVDNAEGSDTDY</sequence>
<keyword evidence="8" id="KW-0677">Repeat</keyword>
<gene>
    <name evidence="12" type="primary">Herc1_0</name>
    <name evidence="12" type="ORF">CHATOR_R14726</name>
</gene>
<dbReference type="GO" id="GO:0061630">
    <property type="term" value="F:ubiquitin protein ligase activity"/>
    <property type="evidence" value="ECO:0007669"/>
    <property type="project" value="UniProtKB-EC"/>
</dbReference>
<evidence type="ECO:0000259" key="11">
    <source>
        <dbReference type="PROSITE" id="PS50237"/>
    </source>
</evidence>
<evidence type="ECO:0000256" key="4">
    <source>
        <dbReference type="ARBA" id="ARBA00012485"/>
    </source>
</evidence>
<comment type="catalytic activity">
    <reaction evidence="1">
        <text>S-ubiquitinyl-[E2 ubiquitin-conjugating enzyme]-L-cysteine + [acceptor protein]-L-lysine = [E2 ubiquitin-conjugating enzyme]-L-cysteine + N(6)-ubiquitinyl-[acceptor protein]-L-lysine.</text>
        <dbReference type="EC" id="2.3.2.26"/>
    </reaction>
</comment>
<feature type="non-terminal residue" evidence="12">
    <location>
        <position position="1"/>
    </location>
</feature>
<dbReference type="GO" id="GO:0005737">
    <property type="term" value="C:cytoplasm"/>
    <property type="evidence" value="ECO:0007669"/>
    <property type="project" value="UniProtKB-SubCell"/>
</dbReference>
<keyword evidence="6" id="KW-0597">Phosphoprotein</keyword>
<keyword evidence="5" id="KW-0963">Cytoplasm</keyword>
<dbReference type="InterPro" id="IPR000569">
    <property type="entry name" value="HECT_dom"/>
</dbReference>
<dbReference type="PROSITE" id="PS50237">
    <property type="entry name" value="HECT"/>
    <property type="match status" value="1"/>
</dbReference>
<comment type="subcellular location">
    <subcellularLocation>
        <location evidence="2">Cytoplasm</location>
    </subcellularLocation>
</comment>
<dbReference type="EMBL" id="VXAL01004087">
    <property type="protein sequence ID" value="NXK46649.1"/>
    <property type="molecule type" value="Genomic_DNA"/>
</dbReference>
<evidence type="ECO:0000256" key="1">
    <source>
        <dbReference type="ARBA" id="ARBA00000885"/>
    </source>
</evidence>
<dbReference type="Proteomes" id="UP000537522">
    <property type="component" value="Unassembled WGS sequence"/>
</dbReference>
<evidence type="ECO:0000256" key="2">
    <source>
        <dbReference type="ARBA" id="ARBA00004496"/>
    </source>
</evidence>
<dbReference type="FunFam" id="3.30.2410.10:FF:000006">
    <property type="entry name" value="probable E3 ubiquitin-protein ligase HERC1 isoform X2"/>
    <property type="match status" value="1"/>
</dbReference>
<accession>A0A7L0JSD8</accession>
<dbReference type="Pfam" id="PF00632">
    <property type="entry name" value="HECT"/>
    <property type="match status" value="1"/>
</dbReference>
<evidence type="ECO:0000256" key="3">
    <source>
        <dbReference type="ARBA" id="ARBA00004906"/>
    </source>
</evidence>
<evidence type="ECO:0000256" key="10">
    <source>
        <dbReference type="PROSITE-ProRule" id="PRU00104"/>
    </source>
</evidence>
<dbReference type="AlphaFoldDB" id="A0A7L0JSD8"/>
<dbReference type="InterPro" id="IPR035983">
    <property type="entry name" value="Hect_E3_ubiquitin_ligase"/>
</dbReference>
<dbReference type="Gene3D" id="3.30.2160.10">
    <property type="entry name" value="Hect, E3 ligase catalytic domain"/>
    <property type="match status" value="1"/>
</dbReference>
<evidence type="ECO:0000256" key="8">
    <source>
        <dbReference type="ARBA" id="ARBA00022737"/>
    </source>
</evidence>
<dbReference type="Gene3D" id="3.90.1750.10">
    <property type="entry name" value="Hect, E3 ligase catalytic domains"/>
    <property type="match status" value="1"/>
</dbReference>
<feature type="domain" description="HECT" evidence="11">
    <location>
        <begin position="100"/>
        <end position="417"/>
    </location>
</feature>
<evidence type="ECO:0000313" key="12">
    <source>
        <dbReference type="EMBL" id="NXK46649.1"/>
    </source>
</evidence>
<dbReference type="PANTHER" id="PTHR46654:SF1">
    <property type="entry name" value="E3 UBIQUITIN-PROTEIN LIGASE HECTD3"/>
    <property type="match status" value="1"/>
</dbReference>
<dbReference type="Gene3D" id="3.30.2410.10">
    <property type="entry name" value="Hect, E3 ligase catalytic domain"/>
    <property type="match status" value="1"/>
</dbReference>
<comment type="caution">
    <text evidence="12">The sequence shown here is derived from an EMBL/GenBank/DDBJ whole genome shotgun (WGS) entry which is preliminary data.</text>
</comment>
<feature type="active site" description="Glycyl thioester intermediate" evidence="10">
    <location>
        <position position="380"/>
    </location>
</feature>
<dbReference type="FunFam" id="3.30.2160.10:FF:000011">
    <property type="entry name" value="LOW QUALITY PROTEIN: probable E3 ubiquitin-protein ligase HERC1"/>
    <property type="match status" value="1"/>
</dbReference>
<dbReference type="SUPFAM" id="SSF56204">
    <property type="entry name" value="Hect, E3 ligase catalytic domain"/>
    <property type="match status" value="1"/>
</dbReference>
<evidence type="ECO:0000256" key="6">
    <source>
        <dbReference type="ARBA" id="ARBA00022553"/>
    </source>
</evidence>
<dbReference type="EC" id="2.3.2.26" evidence="4"/>
<name>A0A7L0JSD8_CHATO</name>
<protein>
    <recommendedName>
        <fullName evidence="4">HECT-type E3 ubiquitin transferase</fullName>
        <ecNumber evidence="4">2.3.2.26</ecNumber>
    </recommendedName>
</protein>
<evidence type="ECO:0000256" key="5">
    <source>
        <dbReference type="ARBA" id="ARBA00022490"/>
    </source>
</evidence>
<feature type="non-terminal residue" evidence="12">
    <location>
        <position position="430"/>
    </location>
</feature>
<keyword evidence="9 10" id="KW-0833">Ubl conjugation pathway</keyword>
<dbReference type="CDD" id="cd00078">
    <property type="entry name" value="HECTc"/>
    <property type="match status" value="1"/>
</dbReference>
<reference evidence="12 13" key="1">
    <citation type="submission" date="2019-09" db="EMBL/GenBank/DDBJ databases">
        <title>Bird 10,000 Genomes (B10K) Project - Family phase.</title>
        <authorList>
            <person name="Zhang G."/>
        </authorList>
    </citation>
    <scope>NUCLEOTIDE SEQUENCE [LARGE SCALE GENOMIC DNA]</scope>
    <source>
        <strain evidence="12">B10K-DU-011-36</strain>
        <tissue evidence="12">Muscle</tissue>
    </source>
</reference>
<evidence type="ECO:0000256" key="7">
    <source>
        <dbReference type="ARBA" id="ARBA00022679"/>
    </source>
</evidence>
<keyword evidence="13" id="KW-1185">Reference proteome</keyword>
<keyword evidence="12" id="KW-0436">Ligase</keyword>
<keyword evidence="7" id="KW-0808">Transferase</keyword>
<evidence type="ECO:0000256" key="9">
    <source>
        <dbReference type="ARBA" id="ARBA00022786"/>
    </source>
</evidence>
<dbReference type="PANTHER" id="PTHR46654">
    <property type="entry name" value="E3 UBIQUITIN-PROTEIN LIGASE HECTD3"/>
    <property type="match status" value="1"/>
</dbReference>
<dbReference type="SMART" id="SM00119">
    <property type="entry name" value="HECTc"/>
    <property type="match status" value="1"/>
</dbReference>
<comment type="pathway">
    <text evidence="3">Protein modification; protein ubiquitination.</text>
</comment>
<dbReference type="GO" id="GO:0016874">
    <property type="term" value="F:ligase activity"/>
    <property type="evidence" value="ECO:0007669"/>
    <property type="project" value="UniProtKB-KW"/>
</dbReference>